<sequence>MGDPESHRHEGELAQFGVGSMRRLVITPTTFDGRLPDDLLSAEQFNVDDGCNGAMDSGYYTDLLVNDDENSQDHAPPSDPTIHHAPAAATSSQGRSKNFRDEEDIFLVLAWLNVGMDPILEVDQSHGTYWRRIHEYFHGNKKYESNRT</sequence>
<protein>
    <recommendedName>
        <fullName evidence="3">No apical meristem-associated C-terminal domain-containing protein</fullName>
    </recommendedName>
</protein>
<dbReference type="AlphaFoldDB" id="A0A2S3GN05"/>
<feature type="region of interest" description="Disordered" evidence="1">
    <location>
        <begin position="67"/>
        <end position="96"/>
    </location>
</feature>
<evidence type="ECO:0000256" key="1">
    <source>
        <dbReference type="SAM" id="MobiDB-lite"/>
    </source>
</evidence>
<evidence type="ECO:0008006" key="3">
    <source>
        <dbReference type="Google" id="ProtNLM"/>
    </source>
</evidence>
<dbReference type="Proteomes" id="UP000243499">
    <property type="component" value="Chromosome 1"/>
</dbReference>
<name>A0A2S3GN05_9POAL</name>
<dbReference type="PANTHER" id="PTHR45125">
    <property type="entry name" value="F21J9.4-RELATED"/>
    <property type="match status" value="1"/>
</dbReference>
<dbReference type="EMBL" id="CM008046">
    <property type="protein sequence ID" value="PAN05044.1"/>
    <property type="molecule type" value="Genomic_DNA"/>
</dbReference>
<proteinExistence type="predicted"/>
<evidence type="ECO:0000313" key="2">
    <source>
        <dbReference type="EMBL" id="PAN05044.1"/>
    </source>
</evidence>
<dbReference type="PANTHER" id="PTHR45125:SF3">
    <property type="entry name" value="NO-APICAL-MERISTEM-ASSOCIATED CARBOXY-TERMINAL DOMAIN PROTEIN"/>
    <property type="match status" value="1"/>
</dbReference>
<accession>A0A2S3GN05</accession>
<gene>
    <name evidence="2" type="ORF">PAHAL_1G110500</name>
</gene>
<reference evidence="2" key="1">
    <citation type="submission" date="2018-04" db="EMBL/GenBank/DDBJ databases">
        <title>WGS assembly of Panicum hallii.</title>
        <authorList>
            <person name="Lovell J."/>
            <person name="Jenkins J."/>
            <person name="Lowry D."/>
            <person name="Mamidi S."/>
            <person name="Sreedasyam A."/>
            <person name="Weng X."/>
            <person name="Barry K."/>
            <person name="Bonette J."/>
            <person name="Campitelli B."/>
            <person name="Daum C."/>
            <person name="Gordon S."/>
            <person name="Gould B."/>
            <person name="Lipzen A."/>
            <person name="Macqueen A."/>
            <person name="Palacio-Mejia J."/>
            <person name="Plott C."/>
            <person name="Shakirov E."/>
            <person name="Shu S."/>
            <person name="Yoshinaga Y."/>
            <person name="Zane M."/>
            <person name="Rokhsar D."/>
            <person name="Grimwood J."/>
            <person name="Schmutz J."/>
            <person name="Juenger T."/>
        </authorList>
    </citation>
    <scope>NUCLEOTIDE SEQUENCE [LARGE SCALE GENOMIC DNA]</scope>
    <source>
        <strain evidence="2">FIL2</strain>
    </source>
</reference>
<dbReference type="Gramene" id="PAN05044">
    <property type="protein sequence ID" value="PAN05044"/>
    <property type="gene ID" value="PAHAL_1G110500"/>
</dbReference>
<organism evidence="2">
    <name type="scientific">Panicum hallii</name>
    <dbReference type="NCBI Taxonomy" id="206008"/>
    <lineage>
        <taxon>Eukaryota</taxon>
        <taxon>Viridiplantae</taxon>
        <taxon>Streptophyta</taxon>
        <taxon>Embryophyta</taxon>
        <taxon>Tracheophyta</taxon>
        <taxon>Spermatophyta</taxon>
        <taxon>Magnoliopsida</taxon>
        <taxon>Liliopsida</taxon>
        <taxon>Poales</taxon>
        <taxon>Poaceae</taxon>
        <taxon>PACMAD clade</taxon>
        <taxon>Panicoideae</taxon>
        <taxon>Panicodae</taxon>
        <taxon>Paniceae</taxon>
        <taxon>Panicinae</taxon>
        <taxon>Panicum</taxon>
        <taxon>Panicum sect. Panicum</taxon>
    </lineage>
</organism>